<gene>
    <name evidence="1" type="ORF">S12H4_10460</name>
</gene>
<proteinExistence type="predicted"/>
<protein>
    <submittedName>
        <fullName evidence="1">Uncharacterized protein</fullName>
    </submittedName>
</protein>
<evidence type="ECO:0000313" key="1">
    <source>
        <dbReference type="EMBL" id="GAI63523.1"/>
    </source>
</evidence>
<sequence length="141" mass="14979">MSNISNYLEEILLNLMFRATAYPGGAPATVYCGLVDNVGTDAELEAGTLTHEITTYTGDRKAITFKVPAQVGADPASKATIKNDPAIEFENMPAMTVKYAIVCDAATGGNILYWCPLAAEKTCNAGDTFRIPVDALVLDLA</sequence>
<dbReference type="InterPro" id="IPR056908">
    <property type="entry name" value="Gp80-like"/>
</dbReference>
<accession>X1Q5N1</accession>
<reference evidence="1" key="1">
    <citation type="journal article" date="2014" name="Front. Microbiol.">
        <title>High frequency of phylogenetically diverse reductive dehalogenase-homologous genes in deep subseafloor sedimentary metagenomes.</title>
        <authorList>
            <person name="Kawai M."/>
            <person name="Futagami T."/>
            <person name="Toyoda A."/>
            <person name="Takaki Y."/>
            <person name="Nishi S."/>
            <person name="Hori S."/>
            <person name="Arai W."/>
            <person name="Tsubouchi T."/>
            <person name="Morono Y."/>
            <person name="Uchiyama I."/>
            <person name="Ito T."/>
            <person name="Fujiyama A."/>
            <person name="Inagaki F."/>
            <person name="Takami H."/>
        </authorList>
    </citation>
    <scope>NUCLEOTIDE SEQUENCE</scope>
    <source>
        <strain evidence="1">Expedition CK06-06</strain>
    </source>
</reference>
<dbReference type="EMBL" id="BARW01004478">
    <property type="protein sequence ID" value="GAI63523.1"/>
    <property type="molecule type" value="Genomic_DNA"/>
</dbReference>
<name>X1Q5N1_9ZZZZ</name>
<dbReference type="Pfam" id="PF23140">
    <property type="entry name" value="Gp80"/>
    <property type="match status" value="1"/>
</dbReference>
<dbReference type="AlphaFoldDB" id="X1Q5N1"/>
<comment type="caution">
    <text evidence="1">The sequence shown here is derived from an EMBL/GenBank/DDBJ whole genome shotgun (WGS) entry which is preliminary data.</text>
</comment>
<organism evidence="1">
    <name type="scientific">marine sediment metagenome</name>
    <dbReference type="NCBI Taxonomy" id="412755"/>
    <lineage>
        <taxon>unclassified sequences</taxon>
        <taxon>metagenomes</taxon>
        <taxon>ecological metagenomes</taxon>
    </lineage>
</organism>